<comment type="caution">
    <text evidence="2">The sequence shown here is derived from an EMBL/GenBank/DDBJ whole genome shotgun (WGS) entry which is preliminary data.</text>
</comment>
<keyword evidence="1" id="KW-1133">Transmembrane helix</keyword>
<accession>A0A9D5LZ04</accession>
<keyword evidence="1" id="KW-0472">Membrane</keyword>
<proteinExistence type="predicted"/>
<sequence>MNKKIFWRFNIIDLILIAVIVLSLIALLYKVTQDAGEEELHFYRLTYICQEAPKEIFEGISPGIPCADGDYGTPLGNIESVDTDNTAPTEGFQKAIFISVAEGRKADHGIMIGDVLYLKGKYFNLMAGDSIFSVYLSAIEPVPDPDEE</sequence>
<reference evidence="2" key="1">
    <citation type="submission" date="2020-10" db="EMBL/GenBank/DDBJ databases">
        <title>ChiBAC.</title>
        <authorList>
            <person name="Zenner C."/>
            <person name="Hitch T.C.A."/>
            <person name="Clavel T."/>
        </authorList>
    </citation>
    <scope>NUCLEOTIDE SEQUENCE</scope>
    <source>
        <strain evidence="2">DSM 107454</strain>
    </source>
</reference>
<evidence type="ECO:0000256" key="1">
    <source>
        <dbReference type="SAM" id="Phobius"/>
    </source>
</evidence>
<evidence type="ECO:0000313" key="3">
    <source>
        <dbReference type="Proteomes" id="UP000806542"/>
    </source>
</evidence>
<dbReference type="EMBL" id="JADCKB010000019">
    <property type="protein sequence ID" value="MBE5040636.1"/>
    <property type="molecule type" value="Genomic_DNA"/>
</dbReference>
<organism evidence="2 3">
    <name type="scientific">Ructibacterium gallinarum</name>
    <dbReference type="NCBI Taxonomy" id="2779355"/>
    <lineage>
        <taxon>Bacteria</taxon>
        <taxon>Bacillati</taxon>
        <taxon>Bacillota</taxon>
        <taxon>Clostridia</taxon>
        <taxon>Eubacteriales</taxon>
        <taxon>Oscillospiraceae</taxon>
        <taxon>Ructibacterium</taxon>
    </lineage>
</organism>
<dbReference type="RefSeq" id="WP_226393190.1">
    <property type="nucleotide sequence ID" value="NZ_JADCKB010000019.1"/>
</dbReference>
<feature type="transmembrane region" description="Helical" evidence="1">
    <location>
        <begin position="7"/>
        <end position="29"/>
    </location>
</feature>
<evidence type="ECO:0000313" key="2">
    <source>
        <dbReference type="EMBL" id="MBE5040636.1"/>
    </source>
</evidence>
<name>A0A9D5LZ04_9FIRM</name>
<keyword evidence="3" id="KW-1185">Reference proteome</keyword>
<gene>
    <name evidence="2" type="ORF">INF28_09195</name>
</gene>
<dbReference type="AlphaFoldDB" id="A0A9D5LZ04"/>
<protein>
    <recommendedName>
        <fullName evidence="4">DUF4330 domain-containing protein</fullName>
    </recommendedName>
</protein>
<dbReference type="Proteomes" id="UP000806542">
    <property type="component" value="Unassembled WGS sequence"/>
</dbReference>
<keyword evidence="1" id="KW-0812">Transmembrane</keyword>
<evidence type="ECO:0008006" key="4">
    <source>
        <dbReference type="Google" id="ProtNLM"/>
    </source>
</evidence>